<gene>
    <name evidence="1" type="ORF">TNIN_144491</name>
</gene>
<protein>
    <submittedName>
        <fullName evidence="1">Uncharacterized protein</fullName>
    </submittedName>
</protein>
<sequence>MRLHCEEESETQTQREGREDVCLSVFDDSLRFASPAPPFSSVPDLLVERIRNGPLRASALIWKRRGEGEVGRSLLSRYRSICKYALGYYSVHLANLQ</sequence>
<reference evidence="1" key="1">
    <citation type="submission" date="2020-08" db="EMBL/GenBank/DDBJ databases">
        <title>Multicomponent nature underlies the extraordinary mechanical properties of spider dragline silk.</title>
        <authorList>
            <person name="Kono N."/>
            <person name="Nakamura H."/>
            <person name="Mori M."/>
            <person name="Yoshida Y."/>
            <person name="Ohtoshi R."/>
            <person name="Malay A.D."/>
            <person name="Moran D.A.P."/>
            <person name="Tomita M."/>
            <person name="Numata K."/>
            <person name="Arakawa K."/>
        </authorList>
    </citation>
    <scope>NUCLEOTIDE SEQUENCE</scope>
</reference>
<evidence type="ECO:0000313" key="2">
    <source>
        <dbReference type="Proteomes" id="UP000886998"/>
    </source>
</evidence>
<evidence type="ECO:0000313" key="1">
    <source>
        <dbReference type="EMBL" id="GFS40625.1"/>
    </source>
</evidence>
<dbReference type="Proteomes" id="UP000886998">
    <property type="component" value="Unassembled WGS sequence"/>
</dbReference>
<dbReference type="EMBL" id="BMAV01025332">
    <property type="protein sequence ID" value="GFS40625.1"/>
    <property type="molecule type" value="Genomic_DNA"/>
</dbReference>
<dbReference type="AlphaFoldDB" id="A0A8X6ICR7"/>
<comment type="caution">
    <text evidence="1">The sequence shown here is derived from an EMBL/GenBank/DDBJ whole genome shotgun (WGS) entry which is preliminary data.</text>
</comment>
<organism evidence="1 2">
    <name type="scientific">Trichonephila inaurata madagascariensis</name>
    <dbReference type="NCBI Taxonomy" id="2747483"/>
    <lineage>
        <taxon>Eukaryota</taxon>
        <taxon>Metazoa</taxon>
        <taxon>Ecdysozoa</taxon>
        <taxon>Arthropoda</taxon>
        <taxon>Chelicerata</taxon>
        <taxon>Arachnida</taxon>
        <taxon>Araneae</taxon>
        <taxon>Araneomorphae</taxon>
        <taxon>Entelegynae</taxon>
        <taxon>Araneoidea</taxon>
        <taxon>Nephilidae</taxon>
        <taxon>Trichonephila</taxon>
        <taxon>Trichonephila inaurata</taxon>
    </lineage>
</organism>
<name>A0A8X6ICR7_9ARAC</name>
<proteinExistence type="predicted"/>
<accession>A0A8X6ICR7</accession>
<keyword evidence="2" id="KW-1185">Reference proteome</keyword>